<comment type="caution">
    <text evidence="2">The sequence shown here is derived from an EMBL/GenBank/DDBJ whole genome shotgun (WGS) entry which is preliminary data.</text>
</comment>
<reference evidence="2 3" key="1">
    <citation type="submission" date="2021-05" db="EMBL/GenBank/DDBJ databases">
        <title>Roseococcus sp. XZZS9, whole genome shotgun sequencing project.</title>
        <authorList>
            <person name="Zhao G."/>
            <person name="Shen L."/>
        </authorList>
    </citation>
    <scope>NUCLEOTIDE SEQUENCE [LARGE SCALE GENOMIC DNA]</scope>
    <source>
        <strain evidence="2 3">XZZS9</strain>
    </source>
</reference>
<evidence type="ECO:0000259" key="1">
    <source>
        <dbReference type="Pfam" id="PF18925"/>
    </source>
</evidence>
<dbReference type="EMBL" id="JAHCDA010000001">
    <property type="protein sequence ID" value="MBS7810105.1"/>
    <property type="molecule type" value="Genomic_DNA"/>
</dbReference>
<evidence type="ECO:0000313" key="2">
    <source>
        <dbReference type="EMBL" id="MBS7810105.1"/>
    </source>
</evidence>
<name>A0ABS5Q8R6_9PROT</name>
<dbReference type="InterPro" id="IPR043732">
    <property type="entry name" value="DUF5675"/>
</dbReference>
<dbReference type="Proteomes" id="UP000766336">
    <property type="component" value="Unassembled WGS sequence"/>
</dbReference>
<dbReference type="Pfam" id="PF18925">
    <property type="entry name" value="DUF5675"/>
    <property type="match status" value="1"/>
</dbReference>
<dbReference type="RefSeq" id="WP_213668744.1">
    <property type="nucleotide sequence ID" value="NZ_JAHCDA010000001.1"/>
</dbReference>
<accession>A0ABS5Q8R6</accession>
<sequence>MDLLLTRQVIAGEATIGTLEIDGEFQCHTLEDLERSKKIHGKTAIPPGSYRLTLEESPRLSDRYAKQGRSRLIPRLHDVQNFSGILIHIGNKPEDTDGCILVGSWKPGLKGYIASSGKAYDALHAKLSKATSLRITVKNHMAEAEARMRHPPKVLFESVRRPPGYCQFFDSFSM</sequence>
<evidence type="ECO:0000313" key="3">
    <source>
        <dbReference type="Proteomes" id="UP000766336"/>
    </source>
</evidence>
<proteinExistence type="predicted"/>
<protein>
    <recommendedName>
        <fullName evidence="1">DUF5675 domain-containing protein</fullName>
    </recommendedName>
</protein>
<organism evidence="2 3">
    <name type="scientific">Roseococcus pinisoli</name>
    <dbReference type="NCBI Taxonomy" id="2835040"/>
    <lineage>
        <taxon>Bacteria</taxon>
        <taxon>Pseudomonadati</taxon>
        <taxon>Pseudomonadota</taxon>
        <taxon>Alphaproteobacteria</taxon>
        <taxon>Acetobacterales</taxon>
        <taxon>Roseomonadaceae</taxon>
        <taxon>Roseococcus</taxon>
    </lineage>
</organism>
<gene>
    <name evidence="2" type="ORF">KHU32_04090</name>
</gene>
<feature type="domain" description="DUF5675" evidence="1">
    <location>
        <begin position="5"/>
        <end position="128"/>
    </location>
</feature>
<keyword evidence="3" id="KW-1185">Reference proteome</keyword>